<evidence type="ECO:0000313" key="4">
    <source>
        <dbReference type="Proteomes" id="UP001206821"/>
    </source>
</evidence>
<dbReference type="InterPro" id="IPR013099">
    <property type="entry name" value="K_chnl_dom"/>
</dbReference>
<keyword evidence="1" id="KW-1133">Transmembrane helix</keyword>
<name>A0ABT2KZH0_9BACL</name>
<protein>
    <submittedName>
        <fullName evidence="3">Potassium channel family protein</fullName>
    </submittedName>
</protein>
<dbReference type="Proteomes" id="UP001206821">
    <property type="component" value="Unassembled WGS sequence"/>
</dbReference>
<dbReference type="Gene3D" id="1.10.287.70">
    <property type="match status" value="1"/>
</dbReference>
<keyword evidence="3" id="KW-0813">Transport</keyword>
<organism evidence="3 4">
    <name type="scientific">Exiguobacterium alkaliphilum</name>
    <dbReference type="NCBI Taxonomy" id="1428684"/>
    <lineage>
        <taxon>Bacteria</taxon>
        <taxon>Bacillati</taxon>
        <taxon>Bacillota</taxon>
        <taxon>Bacilli</taxon>
        <taxon>Bacillales</taxon>
        <taxon>Bacillales Family XII. Incertae Sedis</taxon>
        <taxon>Exiguobacterium</taxon>
    </lineage>
</organism>
<proteinExistence type="predicted"/>
<accession>A0ABT2KZH0</accession>
<sequence length="131" mass="14688">MNTILFTIAVLFVGMNVYTFFRHKTYRQTGFDGRFFSHLFVSLCGVLAGFAVIYYALSQNGVILVTSLESMTPVDPNWQNLLYFSGVTLLSIGFGDILPVGPARWFALIEAVIGILLPTVFFVKSIYKKED</sequence>
<dbReference type="SUPFAM" id="SSF81324">
    <property type="entry name" value="Voltage-gated potassium channels"/>
    <property type="match status" value="1"/>
</dbReference>
<gene>
    <name evidence="3" type="ORF">NQG31_12270</name>
</gene>
<feature type="transmembrane region" description="Helical" evidence="1">
    <location>
        <begin position="6"/>
        <end position="23"/>
    </location>
</feature>
<feature type="transmembrane region" description="Helical" evidence="1">
    <location>
        <begin position="35"/>
        <end position="57"/>
    </location>
</feature>
<evidence type="ECO:0000259" key="2">
    <source>
        <dbReference type="Pfam" id="PF07885"/>
    </source>
</evidence>
<keyword evidence="4" id="KW-1185">Reference proteome</keyword>
<dbReference type="RefSeq" id="WP_034816190.1">
    <property type="nucleotide sequence ID" value="NZ_JANIEK010000060.1"/>
</dbReference>
<keyword evidence="3" id="KW-0407">Ion channel</keyword>
<dbReference type="Pfam" id="PF07885">
    <property type="entry name" value="Ion_trans_2"/>
    <property type="match status" value="1"/>
</dbReference>
<evidence type="ECO:0000256" key="1">
    <source>
        <dbReference type="SAM" id="Phobius"/>
    </source>
</evidence>
<reference evidence="3 4" key="1">
    <citation type="submission" date="2022-07" db="EMBL/GenBank/DDBJ databases">
        <title>Genomic and pangenome structural analysis of the polyextremophile Exiguobacterium.</title>
        <authorList>
            <person name="Shen L."/>
        </authorList>
    </citation>
    <scope>NUCLEOTIDE SEQUENCE [LARGE SCALE GENOMIC DNA]</scope>
    <source>
        <strain evidence="3 4">12_1</strain>
    </source>
</reference>
<feature type="domain" description="Potassium channel" evidence="2">
    <location>
        <begin position="50"/>
        <end position="123"/>
    </location>
</feature>
<keyword evidence="1" id="KW-0472">Membrane</keyword>
<dbReference type="GO" id="GO:0034220">
    <property type="term" value="P:monoatomic ion transmembrane transport"/>
    <property type="evidence" value="ECO:0007669"/>
    <property type="project" value="UniProtKB-KW"/>
</dbReference>
<comment type="caution">
    <text evidence="3">The sequence shown here is derived from an EMBL/GenBank/DDBJ whole genome shotgun (WGS) entry which is preliminary data.</text>
</comment>
<keyword evidence="1" id="KW-0812">Transmembrane</keyword>
<evidence type="ECO:0000313" key="3">
    <source>
        <dbReference type="EMBL" id="MCT4796322.1"/>
    </source>
</evidence>
<keyword evidence="3" id="KW-0406">Ion transport</keyword>
<feature type="transmembrane region" description="Helical" evidence="1">
    <location>
        <begin position="105"/>
        <end position="127"/>
    </location>
</feature>
<dbReference type="EMBL" id="JANIEK010000060">
    <property type="protein sequence ID" value="MCT4796322.1"/>
    <property type="molecule type" value="Genomic_DNA"/>
</dbReference>